<evidence type="ECO:0000256" key="7">
    <source>
        <dbReference type="ARBA" id="ARBA00022989"/>
    </source>
</evidence>
<comment type="subcellular location">
    <subcellularLocation>
        <location evidence="1">Membrane</location>
        <topology evidence="1">Multi-pass membrane protein</topology>
    </subcellularLocation>
</comment>
<comment type="catalytic activity">
    <reaction evidence="11">
        <text>a very-long-chain acyl-CoA + malonyl-CoA + H(+) = a very-long-chain 3-oxoacyl-CoA + CO2 + CoA</text>
        <dbReference type="Rhea" id="RHEA:32727"/>
        <dbReference type="ChEBI" id="CHEBI:15378"/>
        <dbReference type="ChEBI" id="CHEBI:16526"/>
        <dbReference type="ChEBI" id="CHEBI:57287"/>
        <dbReference type="ChEBI" id="CHEBI:57384"/>
        <dbReference type="ChEBI" id="CHEBI:90725"/>
        <dbReference type="ChEBI" id="CHEBI:90736"/>
        <dbReference type="EC" id="2.3.1.199"/>
    </reaction>
</comment>
<evidence type="ECO:0000256" key="6">
    <source>
        <dbReference type="ARBA" id="ARBA00022832"/>
    </source>
</evidence>
<dbReference type="InterPro" id="IPR002076">
    <property type="entry name" value="ELO_fam"/>
</dbReference>
<dbReference type="AlphaFoldDB" id="A0A5J4YUA5"/>
<keyword evidence="3 12" id="KW-0444">Lipid biosynthesis</keyword>
<accession>A0A5J4YUA5</accession>
<dbReference type="EC" id="2.3.1.-" evidence="12"/>
<keyword evidence="14" id="KW-1185">Reference proteome</keyword>
<dbReference type="EMBL" id="VRMN01000004">
    <property type="protein sequence ID" value="KAA8494936.1"/>
    <property type="molecule type" value="Genomic_DNA"/>
</dbReference>
<reference evidence="14" key="1">
    <citation type="journal article" date="2019" name="Nat. Commun.">
        <title>Expansion of phycobilisome linker gene families in mesophilic red algae.</title>
        <authorList>
            <person name="Lee J."/>
            <person name="Kim D."/>
            <person name="Bhattacharya D."/>
            <person name="Yoon H.S."/>
        </authorList>
    </citation>
    <scope>NUCLEOTIDE SEQUENCE [LARGE SCALE GENOMIC DNA]</scope>
    <source>
        <strain evidence="14">CCMP 1328</strain>
    </source>
</reference>
<dbReference type="PANTHER" id="PTHR11157:SF134">
    <property type="entry name" value="ELONGATION OF FATTY ACIDS PROTEIN 1-RELATED"/>
    <property type="match status" value="1"/>
</dbReference>
<feature type="transmembrane region" description="Helical" evidence="12">
    <location>
        <begin position="28"/>
        <end position="48"/>
    </location>
</feature>
<evidence type="ECO:0000313" key="14">
    <source>
        <dbReference type="Proteomes" id="UP000324585"/>
    </source>
</evidence>
<keyword evidence="10 12" id="KW-0275">Fatty acid biosynthesis</keyword>
<evidence type="ECO:0000256" key="5">
    <source>
        <dbReference type="ARBA" id="ARBA00022692"/>
    </source>
</evidence>
<gene>
    <name evidence="13" type="ORF">FVE85_3177</name>
</gene>
<evidence type="ECO:0000313" key="13">
    <source>
        <dbReference type="EMBL" id="KAA8494936.1"/>
    </source>
</evidence>
<comment type="similarity">
    <text evidence="2 12">Belongs to the ELO family.</text>
</comment>
<evidence type="ECO:0000256" key="3">
    <source>
        <dbReference type="ARBA" id="ARBA00022516"/>
    </source>
</evidence>
<organism evidence="13 14">
    <name type="scientific">Porphyridium purpureum</name>
    <name type="common">Red alga</name>
    <name type="synonym">Porphyridium cruentum</name>
    <dbReference type="NCBI Taxonomy" id="35688"/>
    <lineage>
        <taxon>Eukaryota</taxon>
        <taxon>Rhodophyta</taxon>
        <taxon>Bangiophyceae</taxon>
        <taxon>Porphyridiales</taxon>
        <taxon>Porphyridiaceae</taxon>
        <taxon>Porphyridium</taxon>
    </lineage>
</organism>
<dbReference type="GO" id="GO:0030148">
    <property type="term" value="P:sphingolipid biosynthetic process"/>
    <property type="evidence" value="ECO:0007669"/>
    <property type="project" value="TreeGrafter"/>
</dbReference>
<keyword evidence="8 12" id="KW-0443">Lipid metabolism</keyword>
<dbReference type="OrthoDB" id="434092at2759"/>
<keyword evidence="4 12" id="KW-0808">Transferase</keyword>
<evidence type="ECO:0000256" key="10">
    <source>
        <dbReference type="ARBA" id="ARBA00023160"/>
    </source>
</evidence>
<dbReference type="PANTHER" id="PTHR11157">
    <property type="entry name" value="FATTY ACID ACYL TRANSFERASE-RELATED"/>
    <property type="match status" value="1"/>
</dbReference>
<keyword evidence="5 12" id="KW-0812">Transmembrane</keyword>
<evidence type="ECO:0000256" key="4">
    <source>
        <dbReference type="ARBA" id="ARBA00022679"/>
    </source>
</evidence>
<dbReference type="GO" id="GO:0042761">
    <property type="term" value="P:very long-chain fatty acid biosynthetic process"/>
    <property type="evidence" value="ECO:0007669"/>
    <property type="project" value="TreeGrafter"/>
</dbReference>
<dbReference type="GO" id="GO:0034626">
    <property type="term" value="P:fatty acid elongation, polyunsaturated fatty acid"/>
    <property type="evidence" value="ECO:0007669"/>
    <property type="project" value="TreeGrafter"/>
</dbReference>
<evidence type="ECO:0000256" key="1">
    <source>
        <dbReference type="ARBA" id="ARBA00004141"/>
    </source>
</evidence>
<evidence type="ECO:0000256" key="8">
    <source>
        <dbReference type="ARBA" id="ARBA00023098"/>
    </source>
</evidence>
<dbReference type="GO" id="GO:0034625">
    <property type="term" value="P:fatty acid elongation, monounsaturated fatty acid"/>
    <property type="evidence" value="ECO:0007669"/>
    <property type="project" value="TreeGrafter"/>
</dbReference>
<keyword evidence="6 12" id="KW-0276">Fatty acid metabolism</keyword>
<dbReference type="GO" id="GO:0005789">
    <property type="term" value="C:endoplasmic reticulum membrane"/>
    <property type="evidence" value="ECO:0007669"/>
    <property type="project" value="TreeGrafter"/>
</dbReference>
<name>A0A5J4YUA5_PORPP</name>
<feature type="transmembrane region" description="Helical" evidence="12">
    <location>
        <begin position="69"/>
        <end position="88"/>
    </location>
</feature>
<proteinExistence type="inferred from homology"/>
<keyword evidence="9 12" id="KW-0472">Membrane</keyword>
<dbReference type="Proteomes" id="UP000324585">
    <property type="component" value="Unassembled WGS sequence"/>
</dbReference>
<dbReference type="Pfam" id="PF01151">
    <property type="entry name" value="ELO"/>
    <property type="match status" value="1"/>
</dbReference>
<evidence type="ECO:0000256" key="11">
    <source>
        <dbReference type="ARBA" id="ARBA00047375"/>
    </source>
</evidence>
<protein>
    <recommendedName>
        <fullName evidence="12">Elongation of fatty acids protein</fullName>
        <ecNumber evidence="12">2.3.1.-</ecNumber>
    </recommendedName>
</protein>
<dbReference type="GO" id="GO:0009922">
    <property type="term" value="F:fatty acid elongase activity"/>
    <property type="evidence" value="ECO:0007669"/>
    <property type="project" value="UniProtKB-EC"/>
</dbReference>
<feature type="transmembrane region" description="Helical" evidence="12">
    <location>
        <begin position="165"/>
        <end position="185"/>
    </location>
</feature>
<dbReference type="InterPro" id="IPR030457">
    <property type="entry name" value="ELO_CS"/>
</dbReference>
<dbReference type="OMA" id="WLGTMFM"/>
<feature type="transmembrane region" description="Helical" evidence="12">
    <location>
        <begin position="113"/>
        <end position="129"/>
    </location>
</feature>
<evidence type="ECO:0000256" key="2">
    <source>
        <dbReference type="ARBA" id="ARBA00007263"/>
    </source>
</evidence>
<dbReference type="PROSITE" id="PS01188">
    <property type="entry name" value="ELO"/>
    <property type="match status" value="1"/>
</dbReference>
<evidence type="ECO:0000256" key="9">
    <source>
        <dbReference type="ARBA" id="ARBA00023136"/>
    </source>
</evidence>
<dbReference type="GO" id="GO:0019367">
    <property type="term" value="P:fatty acid elongation, saturated fatty acid"/>
    <property type="evidence" value="ECO:0007669"/>
    <property type="project" value="TreeGrafter"/>
</dbReference>
<sequence>MGWAGALSALREPITRTFGELRWESAPLASPHTPVLGVVLYLGVIFGLQRIMRDRAPFKLRYATVVHNAFLCALSAAMCIGTLLALAFRVASLDDGFMCIVCDRQEHAMTGDLLWWMYIFYASKYYEVLDTVIMVLKKKPLNFLHVYHHAVVMCLFWAYMQSNMVIHWILIVANSFVHVLMYYYYGMSAMYPGIKIWWKKYITMIQIVQFVVDLTSTWPFPFLYFSSLGCRGSMRGWVFGQLVGMSFFKLFSDLYRKNYKGDSASKQKQLS</sequence>
<evidence type="ECO:0000256" key="12">
    <source>
        <dbReference type="RuleBase" id="RU361115"/>
    </source>
</evidence>
<feature type="transmembrane region" description="Helical" evidence="12">
    <location>
        <begin position="141"/>
        <end position="159"/>
    </location>
</feature>
<comment type="caution">
    <text evidence="13">The sequence shown here is derived from an EMBL/GenBank/DDBJ whole genome shotgun (WGS) entry which is preliminary data.</text>
</comment>
<feature type="transmembrane region" description="Helical" evidence="12">
    <location>
        <begin position="205"/>
        <end position="225"/>
    </location>
</feature>
<comment type="catalytic activity">
    <reaction evidence="12">
        <text>an acyl-CoA + malonyl-CoA + H(+) = a 3-oxoacyl-CoA + CO2 + CoA</text>
        <dbReference type="Rhea" id="RHEA:50252"/>
        <dbReference type="ChEBI" id="CHEBI:15378"/>
        <dbReference type="ChEBI" id="CHEBI:16526"/>
        <dbReference type="ChEBI" id="CHEBI:57287"/>
        <dbReference type="ChEBI" id="CHEBI:57384"/>
        <dbReference type="ChEBI" id="CHEBI:58342"/>
        <dbReference type="ChEBI" id="CHEBI:90726"/>
    </reaction>
    <physiologicalReaction direction="left-to-right" evidence="12">
        <dbReference type="Rhea" id="RHEA:50253"/>
    </physiologicalReaction>
</comment>
<keyword evidence="7 12" id="KW-1133">Transmembrane helix</keyword>